<protein>
    <submittedName>
        <fullName evidence="2">DUF3592 domain-containing protein</fullName>
    </submittedName>
</protein>
<proteinExistence type="predicted"/>
<dbReference type="Proteomes" id="UP001589753">
    <property type="component" value="Unassembled WGS sequence"/>
</dbReference>
<dbReference type="RefSeq" id="WP_158717696.1">
    <property type="nucleotide sequence ID" value="NZ_JBHMDI010000036.1"/>
</dbReference>
<gene>
    <name evidence="2" type="ORF">ACFFUA_16140</name>
</gene>
<keyword evidence="1" id="KW-0472">Membrane</keyword>
<evidence type="ECO:0000313" key="2">
    <source>
        <dbReference type="EMBL" id="MFB9348976.1"/>
    </source>
</evidence>
<keyword evidence="1" id="KW-1133">Transmembrane helix</keyword>
<organism evidence="2 3">
    <name type="scientific">Streptomyces heliomycini</name>
    <dbReference type="NCBI Taxonomy" id="284032"/>
    <lineage>
        <taxon>Bacteria</taxon>
        <taxon>Bacillati</taxon>
        <taxon>Actinomycetota</taxon>
        <taxon>Actinomycetes</taxon>
        <taxon>Kitasatosporales</taxon>
        <taxon>Streptomycetaceae</taxon>
        <taxon>Streptomyces</taxon>
    </lineage>
</organism>
<reference evidence="2 3" key="1">
    <citation type="submission" date="2024-09" db="EMBL/GenBank/DDBJ databases">
        <authorList>
            <person name="Sun Q."/>
            <person name="Mori K."/>
        </authorList>
    </citation>
    <scope>NUCLEOTIDE SEQUENCE [LARGE SCALE GENOMIC DNA]</scope>
    <source>
        <strain evidence="2 3">JCM 9767</strain>
    </source>
</reference>
<keyword evidence="1" id="KW-0812">Transmembrane</keyword>
<name>A0ABV5L9Y0_9ACTN</name>
<dbReference type="EMBL" id="JBHMDI010000036">
    <property type="protein sequence ID" value="MFB9348976.1"/>
    <property type="molecule type" value="Genomic_DNA"/>
</dbReference>
<evidence type="ECO:0000313" key="3">
    <source>
        <dbReference type="Proteomes" id="UP001589753"/>
    </source>
</evidence>
<accession>A0ABV5L9Y0</accession>
<keyword evidence="3" id="KW-1185">Reference proteome</keyword>
<comment type="caution">
    <text evidence="2">The sequence shown here is derived from an EMBL/GenBank/DDBJ whole genome shotgun (WGS) entry which is preliminary data.</text>
</comment>
<sequence length="126" mass="13393">MKLVAPAVLIGVFFIIPCLVLLWRDVPFIRRGVTCDGVCVAVHRNPSTAKPSVTCEFEFTAADGQVARVMTTAHSQPLAEIGETRSLLYLPDKPQKAKVATDLNVGTALFGLLVGVAVFTALVVAA</sequence>
<feature type="transmembrane region" description="Helical" evidence="1">
    <location>
        <begin position="6"/>
        <end position="23"/>
    </location>
</feature>
<evidence type="ECO:0000256" key="1">
    <source>
        <dbReference type="SAM" id="Phobius"/>
    </source>
</evidence>
<feature type="transmembrane region" description="Helical" evidence="1">
    <location>
        <begin position="103"/>
        <end position="125"/>
    </location>
</feature>